<evidence type="ECO:0000259" key="9">
    <source>
        <dbReference type="Pfam" id="PF02770"/>
    </source>
</evidence>
<protein>
    <submittedName>
        <fullName evidence="12">Butyryl-CoA dehydrogenase</fullName>
        <ecNumber evidence="12">1.3.8.1</ecNumber>
    </submittedName>
</protein>
<feature type="domain" description="Acyl-CoA dehydrogenase/oxidase C-terminal" evidence="8">
    <location>
        <begin position="248"/>
        <end position="411"/>
    </location>
</feature>
<dbReference type="AlphaFoldDB" id="Q2IMV1"/>
<dbReference type="Proteomes" id="UP000001935">
    <property type="component" value="Chromosome"/>
</dbReference>
<dbReference type="Pfam" id="PF00441">
    <property type="entry name" value="Acyl-CoA_dh_1"/>
    <property type="match status" value="1"/>
</dbReference>
<feature type="domain" description="Acyl-CoA dehydrogenase/oxidase N-terminal" evidence="10">
    <location>
        <begin position="27"/>
        <end position="139"/>
    </location>
</feature>
<dbReference type="KEGG" id="ade:Adeh_0360"/>
<dbReference type="FunFam" id="1.10.540.10:FF:000001">
    <property type="entry name" value="Very long-chain-specific acyl-CoA dehydrogenase, mitochondrial"/>
    <property type="match status" value="1"/>
</dbReference>
<reference evidence="12" key="1">
    <citation type="submission" date="2006-01" db="EMBL/GenBank/DDBJ databases">
        <title>Complete sequence of Anaeromyxobacter dehalogenans 2CP-C.</title>
        <authorList>
            <consortium name="US DOE Joint Genome Institute"/>
            <person name="Copeland A."/>
            <person name="Lucas S."/>
            <person name="Lapidus A."/>
            <person name="Barry K."/>
            <person name="Detter J.C."/>
            <person name="Glavina T."/>
            <person name="Hammon N."/>
            <person name="Israni S."/>
            <person name="Pitluck S."/>
            <person name="Brettin T."/>
            <person name="Bruce D."/>
            <person name="Han C."/>
            <person name="Tapia R."/>
            <person name="Gilna P."/>
            <person name="Kiss H."/>
            <person name="Schmutz J."/>
            <person name="Larimer F."/>
            <person name="Land M."/>
            <person name="Kyrpides N."/>
            <person name="Anderson I."/>
            <person name="Sanford R.A."/>
            <person name="Ritalahti K.M."/>
            <person name="Thomas H.S."/>
            <person name="Kirby J.R."/>
            <person name="Zhulin I.B."/>
            <person name="Loeffler F.E."/>
            <person name="Richardson P."/>
        </authorList>
    </citation>
    <scope>NUCLEOTIDE SEQUENCE</scope>
    <source>
        <strain evidence="12">2CP-C</strain>
    </source>
</reference>
<dbReference type="InterPro" id="IPR037069">
    <property type="entry name" value="AcylCoA_DH/ox_N_sf"/>
</dbReference>
<dbReference type="eggNOG" id="COG1960">
    <property type="taxonomic scope" value="Bacteria"/>
</dbReference>
<dbReference type="EC" id="1.3.8.1" evidence="12"/>
<dbReference type="EMBL" id="CP000251">
    <property type="protein sequence ID" value="ABC80136.1"/>
    <property type="molecule type" value="Genomic_DNA"/>
</dbReference>
<dbReference type="Pfam" id="PF02770">
    <property type="entry name" value="Acyl-CoA_dh_M"/>
    <property type="match status" value="1"/>
</dbReference>
<evidence type="ECO:0000256" key="1">
    <source>
        <dbReference type="ARBA" id="ARBA00001974"/>
    </source>
</evidence>
<dbReference type="HOGENOM" id="CLU_018204_3_3_7"/>
<organism evidence="12 13">
    <name type="scientific">Anaeromyxobacter dehalogenans (strain 2CP-C)</name>
    <dbReference type="NCBI Taxonomy" id="290397"/>
    <lineage>
        <taxon>Bacteria</taxon>
        <taxon>Pseudomonadati</taxon>
        <taxon>Myxococcota</taxon>
        <taxon>Myxococcia</taxon>
        <taxon>Myxococcales</taxon>
        <taxon>Cystobacterineae</taxon>
        <taxon>Anaeromyxobacteraceae</taxon>
        <taxon>Anaeromyxobacter</taxon>
    </lineage>
</organism>
<evidence type="ECO:0000256" key="3">
    <source>
        <dbReference type="ARBA" id="ARBA00022630"/>
    </source>
</evidence>
<evidence type="ECO:0000259" key="8">
    <source>
        <dbReference type="Pfam" id="PF00441"/>
    </source>
</evidence>
<name>Q2IMV1_ANADE</name>
<dbReference type="Pfam" id="PF02771">
    <property type="entry name" value="Acyl-CoA_dh_N"/>
    <property type="match status" value="1"/>
</dbReference>
<dbReference type="PROSITE" id="PS00073">
    <property type="entry name" value="ACYL_COA_DH_2"/>
    <property type="match status" value="1"/>
</dbReference>
<dbReference type="SUPFAM" id="SSF47203">
    <property type="entry name" value="Acyl-CoA dehydrogenase C-terminal domain-like"/>
    <property type="match status" value="1"/>
</dbReference>
<accession>Q2IMV1</accession>
<evidence type="ECO:0000259" key="10">
    <source>
        <dbReference type="Pfam" id="PF02771"/>
    </source>
</evidence>
<dbReference type="GO" id="GO:0016937">
    <property type="term" value="F:short-chain fatty acyl-CoA dehydrogenase activity"/>
    <property type="evidence" value="ECO:0007669"/>
    <property type="project" value="UniProtKB-EC"/>
</dbReference>
<sequence>MAKLFKGAEYLISEATKDDVFTPEDFTEEQRQIAETAEQFAETEALPAEHALEQHEPGVAAALMRKAGDAGLLMIDAPEAYGGLALDKATSMLAAERMGMGGAFSVSYAAHTGIGTLPLVYYGTDAQKDRYLTKLVTGEWAAAYCLTEPEAGSDAMGGKATATLSPDGKHYLLDGTKQFITNGSFANLFTVFAKVDRKHFTAFLVERTFPGVTVGPEEKKLGIKGSSTTSVIFESAKVPVENVLGEIGKGHKIAFNVLNVGRFKLGAAVTGAAKLALATGAAYANARKQFGTPIARFGAIREKLADQAAGVYASESLIYRLAGLIDDRLATIPAEQPGYYEAYQQGIEEYAIECAIAKVFCSEVLADVVDEVVQIHGGYGFIQEYPAEKYYRDERINRIFEGTNEINRLLVPGTILRRALKGELPLQREVMKAMDALMNPSLDEVDPAVPFAAEKATVANLKRAFLVVAGAAVQRYGEALKDEQEVLLALADVAIQAFAAESVVLRAEKTASTQPEARRALAAAAVKVHTFAAAEKAATAARRAAFYVGEGDTLTILLGGIRRFSKYDAAGLLQAKRRLADAVLETEKYPF</sequence>
<dbReference type="InterPro" id="IPR049426">
    <property type="entry name" value="Acyl-CoA-dh-like_C"/>
</dbReference>
<evidence type="ECO:0000313" key="13">
    <source>
        <dbReference type="Proteomes" id="UP000001935"/>
    </source>
</evidence>
<comment type="cofactor">
    <cofactor evidence="1 7">
        <name>FAD</name>
        <dbReference type="ChEBI" id="CHEBI:57692"/>
    </cofactor>
</comment>
<dbReference type="Gene3D" id="2.40.110.10">
    <property type="entry name" value="Butyryl-CoA Dehydrogenase, subunit A, domain 2"/>
    <property type="match status" value="1"/>
</dbReference>
<proteinExistence type="inferred from homology"/>
<gene>
    <name evidence="12" type="ordered locus">Adeh_0360</name>
</gene>
<evidence type="ECO:0000256" key="7">
    <source>
        <dbReference type="RuleBase" id="RU362125"/>
    </source>
</evidence>
<feature type="domain" description="Acyl-CoA dehydrogenase-like C-terminal" evidence="11">
    <location>
        <begin position="460"/>
        <end position="563"/>
    </location>
</feature>
<dbReference type="Pfam" id="PF21263">
    <property type="entry name" value="Acyl-CoA-dh_C"/>
    <property type="match status" value="1"/>
</dbReference>
<dbReference type="PROSITE" id="PS00072">
    <property type="entry name" value="ACYL_COA_DH_1"/>
    <property type="match status" value="1"/>
</dbReference>
<feature type="domain" description="Acyl-CoA oxidase/dehydrogenase middle" evidence="9">
    <location>
        <begin position="143"/>
        <end position="235"/>
    </location>
</feature>
<dbReference type="STRING" id="290397.Adeh_0360"/>
<dbReference type="RefSeq" id="WP_011419419.1">
    <property type="nucleotide sequence ID" value="NC_007760.1"/>
</dbReference>
<dbReference type="InterPro" id="IPR009100">
    <property type="entry name" value="AcylCoA_DH/oxidase_NM_dom_sf"/>
</dbReference>
<dbReference type="Gene3D" id="1.20.140.10">
    <property type="entry name" value="Butyryl-CoA Dehydrogenase, subunit A, domain 3"/>
    <property type="match status" value="2"/>
</dbReference>
<dbReference type="PANTHER" id="PTHR43884">
    <property type="entry name" value="ACYL-COA DEHYDROGENASE"/>
    <property type="match status" value="1"/>
</dbReference>
<evidence type="ECO:0000313" key="12">
    <source>
        <dbReference type="EMBL" id="ABC80136.1"/>
    </source>
</evidence>
<dbReference type="FunFam" id="2.40.110.10:FF:000006">
    <property type="entry name" value="very long-chain specific acyl-CoA dehydrogenase, mitochondrial"/>
    <property type="match status" value="1"/>
</dbReference>
<evidence type="ECO:0000256" key="2">
    <source>
        <dbReference type="ARBA" id="ARBA00009347"/>
    </source>
</evidence>
<dbReference type="FunFam" id="1.20.140.10:FF:000019">
    <property type="entry name" value="Acyl-CoA dehydrogenase"/>
    <property type="match status" value="1"/>
</dbReference>
<dbReference type="OrthoDB" id="9765339at2"/>
<dbReference type="SUPFAM" id="SSF56645">
    <property type="entry name" value="Acyl-CoA dehydrogenase NM domain-like"/>
    <property type="match status" value="1"/>
</dbReference>
<dbReference type="InterPro" id="IPR009075">
    <property type="entry name" value="AcylCo_DH/oxidase_C"/>
</dbReference>
<comment type="catalytic activity">
    <reaction evidence="6">
        <text>a 2,3-saturated acyl-CoA + A = a 2,3-dehydroacyl-CoA + AH2</text>
        <dbReference type="Rhea" id="RHEA:48608"/>
        <dbReference type="ChEBI" id="CHEBI:13193"/>
        <dbReference type="ChEBI" id="CHEBI:17499"/>
        <dbReference type="ChEBI" id="CHEBI:60015"/>
        <dbReference type="ChEBI" id="CHEBI:65111"/>
    </reaction>
</comment>
<evidence type="ECO:0000256" key="6">
    <source>
        <dbReference type="ARBA" id="ARBA00052546"/>
    </source>
</evidence>
<keyword evidence="5 7" id="KW-0560">Oxidoreductase</keyword>
<dbReference type="InterPro" id="IPR036250">
    <property type="entry name" value="AcylCo_DH-like_C"/>
</dbReference>
<dbReference type="InterPro" id="IPR006089">
    <property type="entry name" value="Acyl-CoA_DH_CS"/>
</dbReference>
<dbReference type="InterPro" id="IPR006091">
    <property type="entry name" value="Acyl-CoA_Oxase/DH_mid-dom"/>
</dbReference>
<keyword evidence="4 7" id="KW-0274">FAD</keyword>
<evidence type="ECO:0000259" key="11">
    <source>
        <dbReference type="Pfam" id="PF21263"/>
    </source>
</evidence>
<evidence type="ECO:0000256" key="4">
    <source>
        <dbReference type="ARBA" id="ARBA00022827"/>
    </source>
</evidence>
<dbReference type="InterPro" id="IPR013786">
    <property type="entry name" value="AcylCoA_DH/ox_N"/>
</dbReference>
<evidence type="ECO:0000256" key="5">
    <source>
        <dbReference type="ARBA" id="ARBA00023002"/>
    </source>
</evidence>
<dbReference type="GO" id="GO:0050660">
    <property type="term" value="F:flavin adenine dinucleotide binding"/>
    <property type="evidence" value="ECO:0007669"/>
    <property type="project" value="InterPro"/>
</dbReference>
<comment type="similarity">
    <text evidence="2 7">Belongs to the acyl-CoA dehydrogenase family.</text>
</comment>
<dbReference type="Gene3D" id="1.10.540.10">
    <property type="entry name" value="Acyl-CoA dehydrogenase/oxidase, N-terminal domain"/>
    <property type="match status" value="1"/>
</dbReference>
<dbReference type="InterPro" id="IPR046373">
    <property type="entry name" value="Acyl-CoA_Oxase/DH_mid-dom_sf"/>
</dbReference>
<keyword evidence="3 7" id="KW-0285">Flavoprotein</keyword>
<dbReference type="PANTHER" id="PTHR43884:SF12">
    <property type="entry name" value="ISOVALERYL-COA DEHYDROGENASE, MITOCHONDRIAL-RELATED"/>
    <property type="match status" value="1"/>
</dbReference>